<dbReference type="InterPro" id="IPR013324">
    <property type="entry name" value="RNA_pol_sigma_r3/r4-like"/>
</dbReference>
<comment type="caution">
    <text evidence="1">The sequence shown here is derived from an EMBL/GenBank/DDBJ whole genome shotgun (WGS) entry which is preliminary data.</text>
</comment>
<dbReference type="RefSeq" id="WP_118160800.1">
    <property type="nucleotide sequence ID" value="NZ_DAWALU010000102.1"/>
</dbReference>
<protein>
    <recommendedName>
        <fullName evidence="3">RNA polymerase sigma-70 region 4 domain-containing protein</fullName>
    </recommendedName>
</protein>
<sequence>MKTKYFEYNRNSGSEKYSEFTEAEYLKAKEEENRWFISFGDSVLECEESQYSDHFSKKDHGEYTQKDRNWKKVIPLSLEQYTYGGNYEQKILKDSTVVPLEERILEQLDLEHDLVKLKKVMKKLKPYEREIIYQLFWMNKSQNDLAKKYSVTRQTMHEKVHRILVKALKLFENEK</sequence>
<name>A0AAW5KJQ8_9FIRM</name>
<dbReference type="EMBL" id="JANGCN010000009">
    <property type="protein sequence ID" value="MCQ5152760.1"/>
    <property type="molecule type" value="Genomic_DNA"/>
</dbReference>
<proteinExistence type="predicted"/>
<accession>A0AAW5KJQ8</accession>
<gene>
    <name evidence="1" type="ORF">NE632_05510</name>
</gene>
<dbReference type="SUPFAM" id="SSF88659">
    <property type="entry name" value="Sigma3 and sigma4 domains of RNA polymerase sigma factors"/>
    <property type="match status" value="1"/>
</dbReference>
<dbReference type="Proteomes" id="UP001206236">
    <property type="component" value="Unassembled WGS sequence"/>
</dbReference>
<organism evidence="1 2">
    <name type="scientific">Ruminococcus bicirculans</name>
    <name type="common">ex Wegman et al. 2014</name>
    <dbReference type="NCBI Taxonomy" id="1160721"/>
    <lineage>
        <taxon>Bacteria</taxon>
        <taxon>Bacillati</taxon>
        <taxon>Bacillota</taxon>
        <taxon>Clostridia</taxon>
        <taxon>Eubacteriales</taxon>
        <taxon>Oscillospiraceae</taxon>
        <taxon>Ruminococcus</taxon>
    </lineage>
</organism>
<evidence type="ECO:0000313" key="1">
    <source>
        <dbReference type="EMBL" id="MCQ5152760.1"/>
    </source>
</evidence>
<evidence type="ECO:0008006" key="3">
    <source>
        <dbReference type="Google" id="ProtNLM"/>
    </source>
</evidence>
<evidence type="ECO:0000313" key="2">
    <source>
        <dbReference type="Proteomes" id="UP001206236"/>
    </source>
</evidence>
<reference evidence="1" key="1">
    <citation type="submission" date="2022-06" db="EMBL/GenBank/DDBJ databases">
        <title>Isolation of gut microbiota from human fecal samples.</title>
        <authorList>
            <person name="Pamer E.G."/>
            <person name="Barat B."/>
            <person name="Waligurski E."/>
            <person name="Medina S."/>
            <person name="Paddock L."/>
            <person name="Mostad J."/>
        </authorList>
    </citation>
    <scope>NUCLEOTIDE SEQUENCE</scope>
    <source>
        <strain evidence="1">DFI.5.57</strain>
    </source>
</reference>
<dbReference type="AlphaFoldDB" id="A0AAW5KJQ8"/>